<name>A0A4R5BEE7_9ACTN</name>
<keyword evidence="2" id="KW-1185">Reference proteome</keyword>
<proteinExistence type="predicted"/>
<dbReference type="Proteomes" id="UP000294513">
    <property type="component" value="Unassembled WGS sequence"/>
</dbReference>
<organism evidence="1 2">
    <name type="scientific">Actinomadura rubrisoli</name>
    <dbReference type="NCBI Taxonomy" id="2530368"/>
    <lineage>
        <taxon>Bacteria</taxon>
        <taxon>Bacillati</taxon>
        <taxon>Actinomycetota</taxon>
        <taxon>Actinomycetes</taxon>
        <taxon>Streptosporangiales</taxon>
        <taxon>Thermomonosporaceae</taxon>
        <taxon>Actinomadura</taxon>
    </lineage>
</organism>
<evidence type="ECO:0000313" key="2">
    <source>
        <dbReference type="Proteomes" id="UP000294513"/>
    </source>
</evidence>
<reference evidence="1 2" key="1">
    <citation type="submission" date="2019-03" db="EMBL/GenBank/DDBJ databases">
        <title>Draft genome sequences of novel Actinobacteria.</title>
        <authorList>
            <person name="Sahin N."/>
            <person name="Ay H."/>
            <person name="Saygin H."/>
        </authorList>
    </citation>
    <scope>NUCLEOTIDE SEQUENCE [LARGE SCALE GENOMIC DNA]</scope>
    <source>
        <strain evidence="1 2">H3C3</strain>
    </source>
</reference>
<dbReference type="EMBL" id="SMKU01000115">
    <property type="protein sequence ID" value="TDD83200.1"/>
    <property type="molecule type" value="Genomic_DNA"/>
</dbReference>
<accession>A0A4R5BEE7</accession>
<gene>
    <name evidence="1" type="ORF">E1298_21630</name>
</gene>
<dbReference type="AlphaFoldDB" id="A0A4R5BEE7"/>
<sequence>MTIARWVAETEAQKTAAEAQLREARGRRSPHLTPEEIADLVQRVDDLRAVIPDADPMEKEKLYEQLGLKMVYRPEREEVRVEINFNPDPDGYRGVTGGVRGAIATICTCPPPPRSATSTASPWGISHTIVRCSDG</sequence>
<comment type="caution">
    <text evidence="1">The sequence shown here is derived from an EMBL/GenBank/DDBJ whole genome shotgun (WGS) entry which is preliminary data.</text>
</comment>
<evidence type="ECO:0000313" key="1">
    <source>
        <dbReference type="EMBL" id="TDD83200.1"/>
    </source>
</evidence>
<protein>
    <submittedName>
        <fullName evidence="1">Uncharacterized protein</fullName>
    </submittedName>
</protein>
<dbReference type="RefSeq" id="WP_131896050.1">
    <property type="nucleotide sequence ID" value="NZ_SMKU01000115.1"/>
</dbReference>